<dbReference type="EMBL" id="BAABKB010000021">
    <property type="protein sequence ID" value="GAA5021747.1"/>
    <property type="molecule type" value="Genomic_DNA"/>
</dbReference>
<accession>A0ABP9J6J5</accession>
<feature type="transmembrane region" description="Helical" evidence="1">
    <location>
        <begin position="71"/>
        <end position="93"/>
    </location>
</feature>
<evidence type="ECO:0000256" key="1">
    <source>
        <dbReference type="SAM" id="Phobius"/>
    </source>
</evidence>
<sequence>MTHKDQHTDILDFPGVTALKDAGRVDAPDPAVLASARAVVRRAIAEEAGTAASATATSTTVVVHRFGRRRLLAGAAAVAAVAVGAAALPVLGIGSEPPAAGASAAELFNTLADRAASGSSSTAPYWKTTVKSAVEGDKAHTDDTYLSRTELVIKTQNGRTVTKKAPPGGTTWRVGNRQVGWDGLDKLPTRPEALRRVLSAGAEGPAAAEQTVRQSGELLTGSPASPRLRAALFRVLAGTPGAVVTEHVKDGAGRAGTEISWKWSEDFPHSAHSPNWIVRPSDARLLELNYVEEGDAGHITQRDTYLYAGPADRVR</sequence>
<name>A0ABP9J6J5_9ACTN</name>
<comment type="caution">
    <text evidence="2">The sequence shown here is derived from an EMBL/GenBank/DDBJ whole genome shotgun (WGS) entry which is preliminary data.</text>
</comment>
<keyword evidence="1" id="KW-1133">Transmembrane helix</keyword>
<evidence type="ECO:0000313" key="3">
    <source>
        <dbReference type="Proteomes" id="UP001501759"/>
    </source>
</evidence>
<reference evidence="3" key="1">
    <citation type="journal article" date="2019" name="Int. J. Syst. Evol. Microbiol.">
        <title>The Global Catalogue of Microorganisms (GCM) 10K type strain sequencing project: providing services to taxonomists for standard genome sequencing and annotation.</title>
        <authorList>
            <consortium name="The Broad Institute Genomics Platform"/>
            <consortium name="The Broad Institute Genome Sequencing Center for Infectious Disease"/>
            <person name="Wu L."/>
            <person name="Ma J."/>
        </authorList>
    </citation>
    <scope>NUCLEOTIDE SEQUENCE [LARGE SCALE GENOMIC DNA]</scope>
    <source>
        <strain evidence="3">JCM 18409</strain>
    </source>
</reference>
<gene>
    <name evidence="2" type="ORF">GCM10023335_53030</name>
</gene>
<evidence type="ECO:0008006" key="4">
    <source>
        <dbReference type="Google" id="ProtNLM"/>
    </source>
</evidence>
<keyword evidence="1" id="KW-0812">Transmembrane</keyword>
<dbReference type="RefSeq" id="WP_345654313.1">
    <property type="nucleotide sequence ID" value="NZ_BAABKB010000021.1"/>
</dbReference>
<keyword evidence="1" id="KW-0472">Membrane</keyword>
<dbReference type="InterPro" id="IPR006311">
    <property type="entry name" value="TAT_signal"/>
</dbReference>
<evidence type="ECO:0000313" key="2">
    <source>
        <dbReference type="EMBL" id="GAA5021747.1"/>
    </source>
</evidence>
<dbReference type="PROSITE" id="PS51318">
    <property type="entry name" value="TAT"/>
    <property type="match status" value="1"/>
</dbReference>
<protein>
    <recommendedName>
        <fullName evidence="4">Tat pathway signal protein</fullName>
    </recommendedName>
</protein>
<keyword evidence="3" id="KW-1185">Reference proteome</keyword>
<dbReference type="Proteomes" id="UP001501759">
    <property type="component" value="Unassembled WGS sequence"/>
</dbReference>
<proteinExistence type="predicted"/>
<organism evidence="2 3">
    <name type="scientific">Streptomyces siamensis</name>
    <dbReference type="NCBI Taxonomy" id="1274986"/>
    <lineage>
        <taxon>Bacteria</taxon>
        <taxon>Bacillati</taxon>
        <taxon>Actinomycetota</taxon>
        <taxon>Actinomycetes</taxon>
        <taxon>Kitasatosporales</taxon>
        <taxon>Streptomycetaceae</taxon>
        <taxon>Streptomyces</taxon>
    </lineage>
</organism>